<evidence type="ECO:0000256" key="6">
    <source>
        <dbReference type="SAM" id="MobiDB-lite"/>
    </source>
</evidence>
<feature type="compositionally biased region" description="Basic and acidic residues" evidence="6">
    <location>
        <begin position="468"/>
        <end position="491"/>
    </location>
</feature>
<feature type="transmembrane region" description="Helical" evidence="7">
    <location>
        <begin position="857"/>
        <end position="890"/>
    </location>
</feature>
<feature type="transmembrane region" description="Helical" evidence="7">
    <location>
        <begin position="1006"/>
        <end position="1027"/>
    </location>
</feature>
<feature type="compositionally biased region" description="Basic and acidic residues" evidence="6">
    <location>
        <begin position="1"/>
        <end position="14"/>
    </location>
</feature>
<feature type="transmembrane region" description="Helical" evidence="7">
    <location>
        <begin position="764"/>
        <end position="781"/>
    </location>
</feature>
<feature type="transmembrane region" description="Helical" evidence="7">
    <location>
        <begin position="278"/>
        <end position="303"/>
    </location>
</feature>
<keyword evidence="9" id="KW-1185">Reference proteome</keyword>
<feature type="transmembrane region" description="Helical" evidence="7">
    <location>
        <begin position="36"/>
        <end position="57"/>
    </location>
</feature>
<feature type="transmembrane region" description="Helical" evidence="7">
    <location>
        <begin position="684"/>
        <end position="704"/>
    </location>
</feature>
<protein>
    <recommendedName>
        <fullName evidence="10">Polysaccharide biosynthesis protein C-terminal domain-containing protein</fullName>
    </recommendedName>
</protein>
<evidence type="ECO:0008006" key="10">
    <source>
        <dbReference type="Google" id="ProtNLM"/>
    </source>
</evidence>
<feature type="transmembrane region" description="Helical" evidence="7">
    <location>
        <begin position="953"/>
        <end position="974"/>
    </location>
</feature>
<comment type="subcellular location">
    <subcellularLocation>
        <location evidence="1">Cell membrane</location>
        <topology evidence="1">Multi-pass membrane protein</topology>
    </subcellularLocation>
</comment>
<evidence type="ECO:0000256" key="4">
    <source>
        <dbReference type="ARBA" id="ARBA00022989"/>
    </source>
</evidence>
<keyword evidence="2" id="KW-1003">Cell membrane</keyword>
<dbReference type="RefSeq" id="WP_344088664.1">
    <property type="nucleotide sequence ID" value="NZ_BAAAHB010000013.1"/>
</dbReference>
<evidence type="ECO:0000256" key="3">
    <source>
        <dbReference type="ARBA" id="ARBA00022692"/>
    </source>
</evidence>
<feature type="region of interest" description="Disordered" evidence="6">
    <location>
        <begin position="468"/>
        <end position="508"/>
    </location>
</feature>
<feature type="region of interest" description="Disordered" evidence="6">
    <location>
        <begin position="1"/>
        <end position="26"/>
    </location>
</feature>
<feature type="transmembrane region" description="Helical" evidence="7">
    <location>
        <begin position="411"/>
        <end position="430"/>
    </location>
</feature>
<evidence type="ECO:0000313" key="8">
    <source>
        <dbReference type="EMBL" id="GAA0456452.1"/>
    </source>
</evidence>
<feature type="transmembrane region" description="Helical" evidence="7">
    <location>
        <begin position="1261"/>
        <end position="1281"/>
    </location>
</feature>
<feature type="transmembrane region" description="Helical" evidence="7">
    <location>
        <begin position="1039"/>
        <end position="1064"/>
    </location>
</feature>
<dbReference type="PANTHER" id="PTHR30250:SF11">
    <property type="entry name" value="O-ANTIGEN TRANSPORTER-RELATED"/>
    <property type="match status" value="1"/>
</dbReference>
<feature type="transmembrane region" description="Helical" evidence="7">
    <location>
        <begin position="69"/>
        <end position="95"/>
    </location>
</feature>
<feature type="transmembrane region" description="Helical" evidence="7">
    <location>
        <begin position="107"/>
        <end position="130"/>
    </location>
</feature>
<evidence type="ECO:0000256" key="7">
    <source>
        <dbReference type="SAM" id="Phobius"/>
    </source>
</evidence>
<dbReference type="PANTHER" id="PTHR30250">
    <property type="entry name" value="PST FAMILY PREDICTED COLANIC ACID TRANSPORTER"/>
    <property type="match status" value="1"/>
</dbReference>
<dbReference type="InterPro" id="IPR002528">
    <property type="entry name" value="MATE_fam"/>
</dbReference>
<evidence type="ECO:0000256" key="5">
    <source>
        <dbReference type="ARBA" id="ARBA00023136"/>
    </source>
</evidence>
<keyword evidence="3 7" id="KW-0812">Transmembrane</keyword>
<feature type="transmembrane region" description="Helical" evidence="7">
    <location>
        <begin position="897"/>
        <end position="918"/>
    </location>
</feature>
<feature type="region of interest" description="Disordered" evidence="6">
    <location>
        <begin position="541"/>
        <end position="613"/>
    </location>
</feature>
<reference evidence="9" key="1">
    <citation type="journal article" date="2019" name="Int. J. Syst. Evol. Microbiol.">
        <title>The Global Catalogue of Microorganisms (GCM) 10K type strain sequencing project: providing services to taxonomists for standard genome sequencing and annotation.</title>
        <authorList>
            <consortium name="The Broad Institute Genomics Platform"/>
            <consortium name="The Broad Institute Genome Sequencing Center for Infectious Disease"/>
            <person name="Wu L."/>
            <person name="Ma J."/>
        </authorList>
    </citation>
    <scope>NUCLEOTIDE SEQUENCE [LARGE SCALE GENOMIC DNA]</scope>
    <source>
        <strain evidence="9">JCM 10649</strain>
    </source>
</reference>
<dbReference type="Proteomes" id="UP001499895">
    <property type="component" value="Unassembled WGS sequence"/>
</dbReference>
<keyword evidence="4 7" id="KW-1133">Transmembrane helix</keyword>
<feature type="transmembrane region" description="Helical" evidence="7">
    <location>
        <begin position="357"/>
        <end position="374"/>
    </location>
</feature>
<evidence type="ECO:0000256" key="1">
    <source>
        <dbReference type="ARBA" id="ARBA00004651"/>
    </source>
</evidence>
<name>A0ABP3JP27_9ACTN</name>
<evidence type="ECO:0000313" key="9">
    <source>
        <dbReference type="Proteomes" id="UP001499895"/>
    </source>
</evidence>
<dbReference type="Pfam" id="PF01554">
    <property type="entry name" value="MatE"/>
    <property type="match status" value="1"/>
</dbReference>
<feature type="transmembrane region" description="Helical" evidence="7">
    <location>
        <begin position="813"/>
        <end position="832"/>
    </location>
</feature>
<feature type="transmembrane region" description="Helical" evidence="7">
    <location>
        <begin position="201"/>
        <end position="220"/>
    </location>
</feature>
<evidence type="ECO:0000256" key="2">
    <source>
        <dbReference type="ARBA" id="ARBA00022475"/>
    </source>
</evidence>
<keyword evidence="5 7" id="KW-0472">Membrane</keyword>
<accession>A0ABP3JP27</accession>
<organism evidence="8 9">
    <name type="scientific">Streptomyces stramineus</name>
    <dbReference type="NCBI Taxonomy" id="173861"/>
    <lineage>
        <taxon>Bacteria</taxon>
        <taxon>Bacillati</taxon>
        <taxon>Actinomycetota</taxon>
        <taxon>Actinomycetes</taxon>
        <taxon>Kitasatosporales</taxon>
        <taxon>Streptomycetaceae</taxon>
        <taxon>Streptomyces</taxon>
    </lineage>
</organism>
<feature type="transmembrane region" description="Helical" evidence="7">
    <location>
        <begin position="171"/>
        <end position="195"/>
    </location>
</feature>
<feature type="transmembrane region" description="Helical" evidence="7">
    <location>
        <begin position="620"/>
        <end position="636"/>
    </location>
</feature>
<dbReference type="InterPro" id="IPR050833">
    <property type="entry name" value="Poly_Biosynth_Transport"/>
</dbReference>
<feature type="transmembrane region" description="Helical" evidence="7">
    <location>
        <begin position="386"/>
        <end position="405"/>
    </location>
</feature>
<feature type="transmembrane region" description="Helical" evidence="7">
    <location>
        <begin position="142"/>
        <end position="159"/>
    </location>
</feature>
<feature type="transmembrane region" description="Helical" evidence="7">
    <location>
        <begin position="981"/>
        <end position="1000"/>
    </location>
</feature>
<feature type="compositionally biased region" description="Basic and acidic residues" evidence="6">
    <location>
        <begin position="560"/>
        <end position="598"/>
    </location>
</feature>
<dbReference type="EMBL" id="BAAAHB010000013">
    <property type="protein sequence ID" value="GAA0456452.1"/>
    <property type="molecule type" value="Genomic_DNA"/>
</dbReference>
<feature type="transmembrane region" description="Helical" evidence="7">
    <location>
        <begin position="324"/>
        <end position="345"/>
    </location>
</feature>
<comment type="caution">
    <text evidence="8">The sequence shown here is derived from an EMBL/GenBank/DDBJ whole genome shotgun (WGS) entry which is preliminary data.</text>
</comment>
<proteinExistence type="predicted"/>
<sequence length="1284" mass="137665">MSDTSTRTEERETEGPAGRKLRLPGRGGGSPLFRNAFALMLNTGISAVLGLGFWLVAARYYTHDAVGQGSAAIAAMKLLAGLAAVTLTGALARFIPIAGQATSRLIFRTYAGSSAAVAFAGGMFLLTLPLWGDSYQFLRSPVQSAGFVVAVAAWSVLTLQDGVLTGLRSAFWVPVGNTVFSAVKLALLVAMATALPTSGVFVSWVVSIAVSVLPLGWLVFRRLVPRHVAATKETARPASYREMGRFLAGDYTGSLFSLAVVYLIPVIIAAQVSSADFAYYNIAGIIGGTVNLLAINMGASLTVEGAHDPARLAENCRAALRRMALIMVPVCVLLFLLAPYILRIFGADYADAATPLLRWFAVGAALRVVMEVYFAVLRAQNRTPGLAYLQGLLCLLVFGLTLLLLPRLGLTGAGVAEISSLTVIASIAAVRLRRILREASPPAAFPRPPLAYAPEVAPDGDLADLAVHGDRRDAPREGRRGIARGLGRESGPRPSGPHSSGRRDSGGYGTRWALRTALDSDTMPLGVRLDFDHLERRPDLRHTPEALSMSAVPPPAPKQGMRERVVLEKREEPKGPEEVGDQERTLSLRKPGKPERETSGPAASPTPAPRTPPWWRRPEAAVWLLLAAALALYWVPLRSLGEADLDSMGELGLVSVLPAATLAGAALLIVAFAAALWLREPRRWLLGAVLLLTVVSLHAVPAVLEEQPRFATAWQHLGFLDFIDRTGVAAPDLDARWSWPGFFALVALAARACGVGDLTEVLRWWPLAVQLLCLAPLALLLKAVRAGRRAKWTAAWLFALCGWVGQDYFSPQALNYLFYLLFVAVLLVWFRWPRQLRGRLLPGEAEVAPAGAREQGALLAVLIGLFAASVVSHQLTPFVMLGVLTALVVVRRSTLRGMPLLCGVMLMVWVGFLAEPYWSGHFDELFGGLGSLGGNVSSSVSGRIEGGSSTHKLVLYTRVLLAGGVLAFAVLGWWRRRRSGIGDVSLLVLTGVPFLAFGMQSYGGEVALRVFLFALPGACVLAALALFPRPGEEAGAGRSGVAAALSAGLVAVVGLVLVFGFLVARWGNESFERVRPGEVAAMEYVYAHDKPTVRVLWMSKDPVTNVTPAMPWGARDMEHVQYEPTAAPRDPARVDGLVASLRKAGPHSYLMVSRGQSVYLELDAGYAPGWDDGLRRALNDRPELTRVVANEDAVLYELKDRPAGQVAPARPGPAGPRVTWTPVSVVGALAAVALLVLLAAREAVRVVAGPGVRQLRWLQGAYWFALPLLLVLLATLVQRFATMS</sequence>
<feature type="transmembrane region" description="Helical" evidence="7">
    <location>
        <begin position="251"/>
        <end position="272"/>
    </location>
</feature>
<gene>
    <name evidence="8" type="ORF">GCM10009544_18930</name>
</gene>
<feature type="transmembrane region" description="Helical" evidence="7">
    <location>
        <begin position="656"/>
        <end position="677"/>
    </location>
</feature>
<feature type="transmembrane region" description="Helical" evidence="7">
    <location>
        <begin position="1220"/>
        <end position="1240"/>
    </location>
</feature>